<dbReference type="CDD" id="cd17535">
    <property type="entry name" value="REC_NarL-like"/>
    <property type="match status" value="1"/>
</dbReference>
<evidence type="ECO:0000256" key="2">
    <source>
        <dbReference type="ARBA" id="ARBA00023015"/>
    </source>
</evidence>
<protein>
    <submittedName>
        <fullName evidence="8">Response regulator transcription factor</fullName>
    </submittedName>
</protein>
<dbReference type="PROSITE" id="PS50043">
    <property type="entry name" value="HTH_LUXR_2"/>
    <property type="match status" value="1"/>
</dbReference>
<dbReference type="PANTHER" id="PTHR43214:SF41">
    <property type="entry name" value="NITRATE_NITRITE RESPONSE REGULATOR PROTEIN NARP"/>
    <property type="match status" value="1"/>
</dbReference>
<dbReference type="PRINTS" id="PR00038">
    <property type="entry name" value="HTHLUXR"/>
</dbReference>
<evidence type="ECO:0000256" key="1">
    <source>
        <dbReference type="ARBA" id="ARBA00022553"/>
    </source>
</evidence>
<dbReference type="PROSITE" id="PS50110">
    <property type="entry name" value="RESPONSE_REGULATORY"/>
    <property type="match status" value="1"/>
</dbReference>
<dbReference type="Pfam" id="PF00196">
    <property type="entry name" value="GerE"/>
    <property type="match status" value="1"/>
</dbReference>
<feature type="modified residue" description="4-aspartylphosphate" evidence="5">
    <location>
        <position position="60"/>
    </location>
</feature>
<keyword evidence="2" id="KW-0805">Transcription regulation</keyword>
<dbReference type="InterPro" id="IPR039420">
    <property type="entry name" value="WalR-like"/>
</dbReference>
<reference evidence="8 9" key="1">
    <citation type="submission" date="2022-08" db="EMBL/GenBank/DDBJ databases">
        <title>Myroides zhujiangensis sp. nov., a novel bacterium isolated from sediment in the Pearl River Estuary.</title>
        <authorList>
            <person name="Cui L."/>
        </authorList>
    </citation>
    <scope>NUCLEOTIDE SEQUENCE [LARGE SCALE GENOMIC DNA]</scope>
    <source>
        <strain evidence="8 9">SCSIO 72103</strain>
    </source>
</reference>
<feature type="domain" description="Response regulatory" evidence="7">
    <location>
        <begin position="9"/>
        <end position="125"/>
    </location>
</feature>
<evidence type="ECO:0000259" key="7">
    <source>
        <dbReference type="PROSITE" id="PS50110"/>
    </source>
</evidence>
<dbReference type="InterPro" id="IPR058245">
    <property type="entry name" value="NreC/VraR/RcsB-like_REC"/>
</dbReference>
<sequence>MKNNVKNYKIITADDHSVVTKSLGFILKDMYSNAEVYELDNLSEVMKKIESTSIDLLILDVSFPDGNSLNLIPTLRKLQPHLKILIFSGHDEDIYAVRYVQAGASGYLNKLSNEAEIQNAIHTVMNSGKYFSKYIQEKITDSYLFRKPINPMDQLSNRELEIARLMVEGYGNLEICAALDLQKSTVSTYKTRIFEKLDVENLSDLIQLFSLYKEV</sequence>
<dbReference type="InterPro" id="IPR001789">
    <property type="entry name" value="Sig_transdc_resp-reg_receiver"/>
</dbReference>
<keyword evidence="4" id="KW-0804">Transcription</keyword>
<dbReference type="SMART" id="SM00448">
    <property type="entry name" value="REC"/>
    <property type="match status" value="1"/>
</dbReference>
<dbReference type="Pfam" id="PF00072">
    <property type="entry name" value="Response_reg"/>
    <property type="match status" value="1"/>
</dbReference>
<dbReference type="InterPro" id="IPR016032">
    <property type="entry name" value="Sig_transdc_resp-reg_C-effctor"/>
</dbReference>
<keyword evidence="1 5" id="KW-0597">Phosphoprotein</keyword>
<dbReference type="SUPFAM" id="SSF46894">
    <property type="entry name" value="C-terminal effector domain of the bipartite response regulators"/>
    <property type="match status" value="1"/>
</dbReference>
<dbReference type="EMBL" id="CP102382">
    <property type="protein sequence ID" value="UUV22365.1"/>
    <property type="molecule type" value="Genomic_DNA"/>
</dbReference>
<evidence type="ECO:0000259" key="6">
    <source>
        <dbReference type="PROSITE" id="PS50043"/>
    </source>
</evidence>
<dbReference type="Proteomes" id="UP001317001">
    <property type="component" value="Chromosome"/>
</dbReference>
<dbReference type="SUPFAM" id="SSF52172">
    <property type="entry name" value="CheY-like"/>
    <property type="match status" value="1"/>
</dbReference>
<keyword evidence="9" id="KW-1185">Reference proteome</keyword>
<dbReference type="CDD" id="cd06170">
    <property type="entry name" value="LuxR_C_like"/>
    <property type="match status" value="1"/>
</dbReference>
<dbReference type="Gene3D" id="3.40.50.2300">
    <property type="match status" value="1"/>
</dbReference>
<name>A0ABY5NV07_9FLAO</name>
<accession>A0ABY5NV07</accession>
<dbReference type="SMART" id="SM00421">
    <property type="entry name" value="HTH_LUXR"/>
    <property type="match status" value="1"/>
</dbReference>
<evidence type="ECO:0000256" key="4">
    <source>
        <dbReference type="ARBA" id="ARBA00023163"/>
    </source>
</evidence>
<proteinExistence type="predicted"/>
<dbReference type="RefSeq" id="WP_257500282.1">
    <property type="nucleotide sequence ID" value="NZ_CP102382.1"/>
</dbReference>
<dbReference type="PANTHER" id="PTHR43214">
    <property type="entry name" value="TWO-COMPONENT RESPONSE REGULATOR"/>
    <property type="match status" value="1"/>
</dbReference>
<dbReference type="InterPro" id="IPR011006">
    <property type="entry name" value="CheY-like_superfamily"/>
</dbReference>
<organism evidence="8 9">
    <name type="scientific">Paenimyroides aestuarii</name>
    <dbReference type="NCBI Taxonomy" id="2968490"/>
    <lineage>
        <taxon>Bacteria</taxon>
        <taxon>Pseudomonadati</taxon>
        <taxon>Bacteroidota</taxon>
        <taxon>Flavobacteriia</taxon>
        <taxon>Flavobacteriales</taxon>
        <taxon>Flavobacteriaceae</taxon>
        <taxon>Paenimyroides</taxon>
    </lineage>
</organism>
<evidence type="ECO:0000256" key="5">
    <source>
        <dbReference type="PROSITE-ProRule" id="PRU00169"/>
    </source>
</evidence>
<feature type="domain" description="HTH luxR-type" evidence="6">
    <location>
        <begin position="148"/>
        <end position="213"/>
    </location>
</feature>
<dbReference type="InterPro" id="IPR000792">
    <property type="entry name" value="Tscrpt_reg_LuxR_C"/>
</dbReference>
<evidence type="ECO:0000256" key="3">
    <source>
        <dbReference type="ARBA" id="ARBA00023125"/>
    </source>
</evidence>
<evidence type="ECO:0000313" key="9">
    <source>
        <dbReference type="Proteomes" id="UP001317001"/>
    </source>
</evidence>
<keyword evidence="3" id="KW-0238">DNA-binding</keyword>
<gene>
    <name evidence="8" type="ORF">NPX36_04820</name>
</gene>
<evidence type="ECO:0000313" key="8">
    <source>
        <dbReference type="EMBL" id="UUV22365.1"/>
    </source>
</evidence>